<organism evidence="2 3">
    <name type="scientific">Apolygus lucorum</name>
    <name type="common">Small green plant bug</name>
    <name type="synonym">Lygocoris lucorum</name>
    <dbReference type="NCBI Taxonomy" id="248454"/>
    <lineage>
        <taxon>Eukaryota</taxon>
        <taxon>Metazoa</taxon>
        <taxon>Ecdysozoa</taxon>
        <taxon>Arthropoda</taxon>
        <taxon>Hexapoda</taxon>
        <taxon>Insecta</taxon>
        <taxon>Pterygota</taxon>
        <taxon>Neoptera</taxon>
        <taxon>Paraneoptera</taxon>
        <taxon>Hemiptera</taxon>
        <taxon>Heteroptera</taxon>
        <taxon>Panheteroptera</taxon>
        <taxon>Cimicomorpha</taxon>
        <taxon>Miridae</taxon>
        <taxon>Mirini</taxon>
        <taxon>Apolygus</taxon>
    </lineage>
</organism>
<sequence>MNGGVLWGVEEEDEEEDVCCDWRKRSGPIQEALSSSPSGKRKPGKTPVRKKRRERTTDRKVCERKSEELSLERDGRFPPAWTRRIPGGESHSRKAGTNVGHQVEGRSLPPGTPGKATAPPEKEDLPVTEIPPAEQ</sequence>
<name>A0A6A4JFA5_APOLU</name>
<gene>
    <name evidence="2" type="ORF">GE061_018927</name>
</gene>
<keyword evidence="3" id="KW-1185">Reference proteome</keyword>
<accession>A0A6A4JFA5</accession>
<evidence type="ECO:0000313" key="2">
    <source>
        <dbReference type="EMBL" id="KAF6204765.1"/>
    </source>
</evidence>
<evidence type="ECO:0000313" key="3">
    <source>
        <dbReference type="Proteomes" id="UP000466442"/>
    </source>
</evidence>
<reference evidence="2" key="1">
    <citation type="journal article" date="2021" name="Mol. Ecol. Resour.">
        <title>Apolygus lucorum genome provides insights into omnivorousness and mesophyll feeding.</title>
        <authorList>
            <person name="Liu Y."/>
            <person name="Liu H."/>
            <person name="Wang H."/>
            <person name="Huang T."/>
            <person name="Liu B."/>
            <person name="Yang B."/>
            <person name="Yin L."/>
            <person name="Li B."/>
            <person name="Zhang Y."/>
            <person name="Zhang S."/>
            <person name="Jiang F."/>
            <person name="Zhang X."/>
            <person name="Ren Y."/>
            <person name="Wang B."/>
            <person name="Wang S."/>
            <person name="Lu Y."/>
            <person name="Wu K."/>
            <person name="Fan W."/>
            <person name="Wang G."/>
        </authorList>
    </citation>
    <scope>NUCLEOTIDE SEQUENCE</scope>
    <source>
        <strain evidence="2">12Hb</strain>
    </source>
</reference>
<comment type="caution">
    <text evidence="2">The sequence shown here is derived from an EMBL/GenBank/DDBJ whole genome shotgun (WGS) entry which is preliminary data.</text>
</comment>
<dbReference type="Proteomes" id="UP000466442">
    <property type="component" value="Linkage Group LG9"/>
</dbReference>
<feature type="region of interest" description="Disordered" evidence="1">
    <location>
        <begin position="24"/>
        <end position="135"/>
    </location>
</feature>
<dbReference type="EMBL" id="WIXP02000009">
    <property type="protein sequence ID" value="KAF6204765.1"/>
    <property type="molecule type" value="Genomic_DNA"/>
</dbReference>
<dbReference type="AlphaFoldDB" id="A0A6A4JFA5"/>
<evidence type="ECO:0000256" key="1">
    <source>
        <dbReference type="SAM" id="MobiDB-lite"/>
    </source>
</evidence>
<protein>
    <submittedName>
        <fullName evidence="2">Uncharacterized protein</fullName>
    </submittedName>
</protein>
<proteinExistence type="predicted"/>
<feature type="compositionally biased region" description="Basic residues" evidence="1">
    <location>
        <begin position="39"/>
        <end position="54"/>
    </location>
</feature>
<feature type="compositionally biased region" description="Basic and acidic residues" evidence="1">
    <location>
        <begin position="55"/>
        <end position="76"/>
    </location>
</feature>